<protein>
    <submittedName>
        <fullName evidence="5">Spore germination protein YaaH</fullName>
    </submittedName>
</protein>
<dbReference type="PANTHER" id="PTHR46066:SF2">
    <property type="entry name" value="CHITINASE DOMAIN-CONTAINING PROTEIN 1"/>
    <property type="match status" value="1"/>
</dbReference>
<evidence type="ECO:0000256" key="1">
    <source>
        <dbReference type="ARBA" id="ARBA00022801"/>
    </source>
</evidence>
<reference evidence="6" key="1">
    <citation type="submission" date="2016-10" db="EMBL/GenBank/DDBJ databases">
        <authorList>
            <person name="Varghese N."/>
            <person name="Submissions S."/>
        </authorList>
    </citation>
    <scope>NUCLEOTIDE SEQUENCE [LARGE SCALE GENOMIC DNA]</scope>
    <source>
        <strain evidence="6">DSM 45460</strain>
    </source>
</reference>
<keyword evidence="2" id="KW-0326">Glycosidase</keyword>
<dbReference type="RefSeq" id="WP_092627525.1">
    <property type="nucleotide sequence ID" value="NZ_FNFM01000004.1"/>
</dbReference>
<dbReference type="GO" id="GO:0016798">
    <property type="term" value="F:hydrolase activity, acting on glycosyl bonds"/>
    <property type="evidence" value="ECO:0007669"/>
    <property type="project" value="UniProtKB-KW"/>
</dbReference>
<evidence type="ECO:0000313" key="5">
    <source>
        <dbReference type="EMBL" id="SDK12813.1"/>
    </source>
</evidence>
<dbReference type="Proteomes" id="UP000199213">
    <property type="component" value="Unassembled WGS sequence"/>
</dbReference>
<dbReference type="EMBL" id="FNFM01000004">
    <property type="protein sequence ID" value="SDK12813.1"/>
    <property type="molecule type" value="Genomic_DNA"/>
</dbReference>
<dbReference type="InterPro" id="IPR041704">
    <property type="entry name" value="CFLE_GH18"/>
</dbReference>
<dbReference type="SMART" id="SM00636">
    <property type="entry name" value="Glyco_18"/>
    <property type="match status" value="1"/>
</dbReference>
<name>A0A1G8ZD08_ACTMZ</name>
<feature type="domain" description="GH18" evidence="4">
    <location>
        <begin position="53"/>
        <end position="377"/>
    </location>
</feature>
<dbReference type="InterPro" id="IPR017853">
    <property type="entry name" value="GH"/>
</dbReference>
<dbReference type="Pfam" id="PF00704">
    <property type="entry name" value="Glyco_hydro_18"/>
    <property type="match status" value="1"/>
</dbReference>
<organism evidence="5 6">
    <name type="scientific">Actinopolyspora mzabensis</name>
    <dbReference type="NCBI Taxonomy" id="995066"/>
    <lineage>
        <taxon>Bacteria</taxon>
        <taxon>Bacillati</taxon>
        <taxon>Actinomycetota</taxon>
        <taxon>Actinomycetes</taxon>
        <taxon>Actinopolysporales</taxon>
        <taxon>Actinopolysporaceae</taxon>
        <taxon>Actinopolyspora</taxon>
    </lineage>
</organism>
<keyword evidence="1" id="KW-0378">Hydrolase</keyword>
<dbReference type="SUPFAM" id="SSF51445">
    <property type="entry name" value="(Trans)glycosidases"/>
    <property type="match status" value="1"/>
</dbReference>
<evidence type="ECO:0000313" key="6">
    <source>
        <dbReference type="Proteomes" id="UP000199213"/>
    </source>
</evidence>
<dbReference type="CDD" id="cd02874">
    <property type="entry name" value="GH18_CFLE_spore_hydrolase"/>
    <property type="match status" value="1"/>
</dbReference>
<dbReference type="PROSITE" id="PS51910">
    <property type="entry name" value="GH18_2"/>
    <property type="match status" value="1"/>
</dbReference>
<evidence type="ECO:0000256" key="2">
    <source>
        <dbReference type="ARBA" id="ARBA00023295"/>
    </source>
</evidence>
<dbReference type="AlphaFoldDB" id="A0A1G8ZD08"/>
<dbReference type="OrthoDB" id="99456at2"/>
<dbReference type="InterPro" id="IPR001223">
    <property type="entry name" value="Glyco_hydro18_cat"/>
</dbReference>
<evidence type="ECO:0000256" key="3">
    <source>
        <dbReference type="SAM" id="Phobius"/>
    </source>
</evidence>
<sequence length="382" mass="43023">MRGKAGTRRFAVLGARVRRIALVGGVAVLCLVLLLVVLSVRREPTPRPTAGSGEVVAALPFWNFQGGTSEVMRHTAGFTEVSPWMYGLDPQGNVVSQIPSDRAGRTREALSSLRKTELRFTPSVANMTHGAWSYDSVAPILHDPQRRRQHVREIVDLVLSNDYAGIDIDYEDLEAEDRDEFSVLVRELAEALHSHDRTLSVAVFAKASRRGYDERNVAQDYAAIGRAADQVRLMGYDRHWSTSQPGPVAPIDWIRDVLDYARGTIPPEKIVLGIPLYGYDWSQGKGQPVTWGEATRIARRHDERIRFDEESRTPWFRYTDTDGTRHEVWFENAASSHAKFEVADRSGIGGVYLWMYGPADPATWPRLRQAFPVARRSARARR</sequence>
<dbReference type="PANTHER" id="PTHR46066">
    <property type="entry name" value="CHITINASE DOMAIN-CONTAINING PROTEIN 1 FAMILY MEMBER"/>
    <property type="match status" value="1"/>
</dbReference>
<keyword evidence="6" id="KW-1185">Reference proteome</keyword>
<evidence type="ECO:0000259" key="4">
    <source>
        <dbReference type="PROSITE" id="PS51910"/>
    </source>
</evidence>
<keyword evidence="3" id="KW-0812">Transmembrane</keyword>
<dbReference type="GO" id="GO:0005975">
    <property type="term" value="P:carbohydrate metabolic process"/>
    <property type="evidence" value="ECO:0007669"/>
    <property type="project" value="InterPro"/>
</dbReference>
<dbReference type="Gene3D" id="3.20.20.80">
    <property type="entry name" value="Glycosidases"/>
    <property type="match status" value="1"/>
</dbReference>
<proteinExistence type="predicted"/>
<gene>
    <name evidence="5" type="ORF">SAMN04487820_104376</name>
</gene>
<dbReference type="GO" id="GO:0008061">
    <property type="term" value="F:chitin binding"/>
    <property type="evidence" value="ECO:0007669"/>
    <property type="project" value="InterPro"/>
</dbReference>
<feature type="transmembrane region" description="Helical" evidence="3">
    <location>
        <begin position="20"/>
        <end position="40"/>
    </location>
</feature>
<dbReference type="InterPro" id="IPR011583">
    <property type="entry name" value="Chitinase_II/V-like_cat"/>
</dbReference>
<accession>A0A1G8ZD08</accession>
<keyword evidence="3" id="KW-0472">Membrane</keyword>
<keyword evidence="3" id="KW-1133">Transmembrane helix</keyword>
<dbReference type="InterPro" id="IPR029070">
    <property type="entry name" value="Chitinase_insertion_sf"/>
</dbReference>
<dbReference type="Gene3D" id="3.10.50.10">
    <property type="match status" value="1"/>
</dbReference>